<accession>A0A1R1F3J4</accession>
<proteinExistence type="predicted"/>
<evidence type="ECO:0000313" key="3">
    <source>
        <dbReference type="Proteomes" id="UP000187172"/>
    </source>
</evidence>
<dbReference type="RefSeq" id="WP_076168402.1">
    <property type="nucleotide sequence ID" value="NZ_MRTP01000001.1"/>
</dbReference>
<dbReference type="EMBL" id="MRTP01000001">
    <property type="protein sequence ID" value="OMF58582.1"/>
    <property type="molecule type" value="Genomic_DNA"/>
</dbReference>
<gene>
    <name evidence="2" type="ORF">BK138_08735</name>
</gene>
<sequence length="174" mass="20162">MIIRQMHVNEADKIRQIDRSEQIDRIYKMNGGQLETVPMGHECPTWDEEHTDEMVNRFRRELEQGGTAYGAFDGEVLAGFGVLGHRFRGRNQDQLQVDLMYVSRPYRRQGLATRIMNELSRVAKERGASYLYISSTETESAVGFYRANGGNLTEEVDEELYQQEPEDIHMLKKL</sequence>
<reference evidence="2 3" key="1">
    <citation type="submission" date="2016-11" db="EMBL/GenBank/DDBJ databases">
        <title>Paenibacillus species isolates.</title>
        <authorList>
            <person name="Beno S.M."/>
        </authorList>
    </citation>
    <scope>NUCLEOTIDE SEQUENCE [LARGE SCALE GENOMIC DNA]</scope>
    <source>
        <strain evidence="2 3">FSL R5-0378</strain>
    </source>
</reference>
<dbReference type="Gene3D" id="3.40.630.30">
    <property type="match status" value="1"/>
</dbReference>
<dbReference type="PROSITE" id="PS51186">
    <property type="entry name" value="GNAT"/>
    <property type="match status" value="1"/>
</dbReference>
<keyword evidence="2" id="KW-0808">Transferase</keyword>
<organism evidence="2 3">
    <name type="scientific">Paenibacillus rhizosphaerae</name>
    <dbReference type="NCBI Taxonomy" id="297318"/>
    <lineage>
        <taxon>Bacteria</taxon>
        <taxon>Bacillati</taxon>
        <taxon>Bacillota</taxon>
        <taxon>Bacilli</taxon>
        <taxon>Bacillales</taxon>
        <taxon>Paenibacillaceae</taxon>
        <taxon>Paenibacillus</taxon>
    </lineage>
</organism>
<protein>
    <submittedName>
        <fullName evidence="2">GNAT family N-acetyltransferase</fullName>
    </submittedName>
</protein>
<dbReference type="AlphaFoldDB" id="A0A1R1F3J4"/>
<dbReference type="Pfam" id="PF00583">
    <property type="entry name" value="Acetyltransf_1"/>
    <property type="match status" value="1"/>
</dbReference>
<comment type="caution">
    <text evidence="2">The sequence shown here is derived from an EMBL/GenBank/DDBJ whole genome shotgun (WGS) entry which is preliminary data.</text>
</comment>
<name>A0A1R1F3J4_9BACL</name>
<evidence type="ECO:0000313" key="2">
    <source>
        <dbReference type="EMBL" id="OMF58582.1"/>
    </source>
</evidence>
<dbReference type="InterPro" id="IPR016181">
    <property type="entry name" value="Acyl_CoA_acyltransferase"/>
</dbReference>
<dbReference type="CDD" id="cd04301">
    <property type="entry name" value="NAT_SF"/>
    <property type="match status" value="1"/>
</dbReference>
<keyword evidence="3" id="KW-1185">Reference proteome</keyword>
<dbReference type="STRING" id="297318.BK138_08735"/>
<dbReference type="InterPro" id="IPR000182">
    <property type="entry name" value="GNAT_dom"/>
</dbReference>
<dbReference type="Proteomes" id="UP000187172">
    <property type="component" value="Unassembled WGS sequence"/>
</dbReference>
<dbReference type="SUPFAM" id="SSF55729">
    <property type="entry name" value="Acyl-CoA N-acyltransferases (Nat)"/>
    <property type="match status" value="1"/>
</dbReference>
<evidence type="ECO:0000259" key="1">
    <source>
        <dbReference type="PROSITE" id="PS51186"/>
    </source>
</evidence>
<dbReference type="GO" id="GO:0016747">
    <property type="term" value="F:acyltransferase activity, transferring groups other than amino-acyl groups"/>
    <property type="evidence" value="ECO:0007669"/>
    <property type="project" value="InterPro"/>
</dbReference>
<feature type="domain" description="N-acetyltransferase" evidence="1">
    <location>
        <begin position="12"/>
        <end position="174"/>
    </location>
</feature>